<dbReference type="CDD" id="cd03801">
    <property type="entry name" value="GT4_PimA-like"/>
    <property type="match status" value="1"/>
</dbReference>
<dbReference type="SUPFAM" id="SSF53756">
    <property type="entry name" value="UDP-Glycosyltransferase/glycogen phosphorylase"/>
    <property type="match status" value="1"/>
</dbReference>
<dbReference type="InterPro" id="IPR050194">
    <property type="entry name" value="Glycosyltransferase_grp1"/>
</dbReference>
<evidence type="ECO:0000259" key="1">
    <source>
        <dbReference type="Pfam" id="PF00534"/>
    </source>
</evidence>
<dbReference type="RefSeq" id="WP_161868459.1">
    <property type="nucleotide sequence ID" value="NZ_JAQFAM010000005.1"/>
</dbReference>
<evidence type="ECO:0000313" key="3">
    <source>
        <dbReference type="Proteomes" id="UP001429357"/>
    </source>
</evidence>
<evidence type="ECO:0000313" key="2">
    <source>
        <dbReference type="EMBL" id="MEO1781743.1"/>
    </source>
</evidence>
<dbReference type="PANTHER" id="PTHR45947">
    <property type="entry name" value="SULFOQUINOVOSYL TRANSFERASE SQD2"/>
    <property type="match status" value="1"/>
</dbReference>
<dbReference type="InterPro" id="IPR001296">
    <property type="entry name" value="Glyco_trans_1"/>
</dbReference>
<protein>
    <recommendedName>
        <fullName evidence="1">Glycosyl transferase family 1 domain-containing protein</fullName>
    </recommendedName>
</protein>
<organism evidence="2 3">
    <name type="scientific">Enterococcus diestrammenae</name>
    <dbReference type="NCBI Taxonomy" id="1155073"/>
    <lineage>
        <taxon>Bacteria</taxon>
        <taxon>Bacillati</taxon>
        <taxon>Bacillota</taxon>
        <taxon>Bacilli</taxon>
        <taxon>Lactobacillales</taxon>
        <taxon>Enterococcaceae</taxon>
        <taxon>Enterococcus</taxon>
    </lineage>
</organism>
<dbReference type="Proteomes" id="UP001429357">
    <property type="component" value="Unassembled WGS sequence"/>
</dbReference>
<proteinExistence type="predicted"/>
<reference evidence="2" key="2">
    <citation type="submission" date="2024-02" db="EMBL/GenBank/DDBJ databases">
        <title>The Genome Sequence of Enterococcus diestrammenae JM9A.</title>
        <authorList>
            <person name="Earl A."/>
            <person name="Manson A."/>
            <person name="Gilmore M."/>
            <person name="Sanders J."/>
            <person name="Shea T."/>
            <person name="Howe W."/>
            <person name="Livny J."/>
            <person name="Cuomo C."/>
            <person name="Neafsey D."/>
            <person name="Birren B."/>
        </authorList>
    </citation>
    <scope>NUCLEOTIDE SEQUENCE</scope>
    <source>
        <strain evidence="2">JM9A</strain>
    </source>
</reference>
<accession>A0ABV0F107</accession>
<sequence>MKKIAFLSPTGTFDNGAEISIFYLMKVLKAEGYQVINVAPASFPHLEKSYREQFATIDVPVFFLPRNKWWWEEAPGLTYGTAGERAASYRDNIAQIRQLLVSEKVDLLITNTVNMFQGAVAAACEDLPHFWLIHEFPENEFAYYLDKLDFVAENSEAVFAVKGQLTTDLQQKLPSKVVRSFIPYTEVSATTPQKGQQRRIVSVGRLTPRKNQLELLEAYHRLSEPRPPLVFIGAWDDEYKKKVDAFIRSHHLKDVSFTGGKADPWVEVKDQDLCVLPSAMETFGLVYAEALLKGVPVIFSDNPGHLSAYDHFGGGHLYPSGDIAALQKQLTAVLADFPQAVTLAKKQAKSAREKYQPAIAYGAILEGLQTDLPYQPKPLRHLAAVLSLNEEKSRLTRTEKRVRQFSNRGKAWLKRRFGNSDS</sequence>
<dbReference type="Gene3D" id="3.40.50.2000">
    <property type="entry name" value="Glycogen Phosphorylase B"/>
    <property type="match status" value="2"/>
</dbReference>
<gene>
    <name evidence="2" type="ORF">BAU18_001331</name>
</gene>
<name>A0ABV0F107_9ENTE</name>
<reference evidence="2" key="1">
    <citation type="submission" date="2016-06" db="EMBL/GenBank/DDBJ databases">
        <authorList>
            <person name="Van Tyne D."/>
        </authorList>
    </citation>
    <scope>NUCLEOTIDE SEQUENCE</scope>
    <source>
        <strain evidence="2">JM9A</strain>
    </source>
</reference>
<dbReference type="PANTHER" id="PTHR45947:SF3">
    <property type="entry name" value="SULFOQUINOVOSYL TRANSFERASE SQD2"/>
    <property type="match status" value="1"/>
</dbReference>
<dbReference type="Pfam" id="PF00534">
    <property type="entry name" value="Glycos_transf_1"/>
    <property type="match status" value="1"/>
</dbReference>
<dbReference type="EMBL" id="MAEI02000001">
    <property type="protein sequence ID" value="MEO1781743.1"/>
    <property type="molecule type" value="Genomic_DNA"/>
</dbReference>
<comment type="caution">
    <text evidence="2">The sequence shown here is derived from an EMBL/GenBank/DDBJ whole genome shotgun (WGS) entry which is preliminary data.</text>
</comment>
<feature type="domain" description="Glycosyl transferase family 1" evidence="1">
    <location>
        <begin position="191"/>
        <end position="345"/>
    </location>
</feature>
<keyword evidence="3" id="KW-1185">Reference proteome</keyword>